<proteinExistence type="predicted"/>
<accession>A0A023DJN1</accession>
<reference evidence="1 2" key="1">
    <citation type="submission" date="2014-04" db="EMBL/GenBank/DDBJ databases">
        <title>Whole genome shotgun sequence of Geobacillus caldoxylosilyticus NBRC 107762.</title>
        <authorList>
            <person name="Hosoyama A."/>
            <person name="Hosoyama Y."/>
            <person name="Katano-Makiyama Y."/>
            <person name="Tsuchikane K."/>
            <person name="Ohji S."/>
            <person name="Ichikawa N."/>
            <person name="Yamazoe A."/>
            <person name="Fujita N."/>
        </authorList>
    </citation>
    <scope>NUCLEOTIDE SEQUENCE [LARGE SCALE GENOMIC DNA]</scope>
    <source>
        <strain evidence="1 2">NBRC 107762</strain>
    </source>
</reference>
<evidence type="ECO:0000313" key="2">
    <source>
        <dbReference type="Proteomes" id="UP000023561"/>
    </source>
</evidence>
<dbReference type="EMBL" id="BAWO01000071">
    <property type="protein sequence ID" value="GAJ41469.1"/>
    <property type="molecule type" value="Genomic_DNA"/>
</dbReference>
<gene>
    <name evidence="1" type="ORF">GCA01S_071_00080</name>
</gene>
<dbReference type="AlphaFoldDB" id="A0A023DJN1"/>
<organism evidence="1 2">
    <name type="scientific">Parageobacillus caldoxylosilyticus NBRC 107762</name>
    <dbReference type="NCBI Taxonomy" id="1220594"/>
    <lineage>
        <taxon>Bacteria</taxon>
        <taxon>Bacillati</taxon>
        <taxon>Bacillota</taxon>
        <taxon>Bacilli</taxon>
        <taxon>Bacillales</taxon>
        <taxon>Anoxybacillaceae</taxon>
        <taxon>Saccharococcus</taxon>
    </lineage>
</organism>
<dbReference type="Proteomes" id="UP000023561">
    <property type="component" value="Unassembled WGS sequence"/>
</dbReference>
<sequence>MHILIYTYIQFNNTLQVNGGIATNFKQLHSDKKRLAYAEAIVKLLPTMECMKELSKFPFIPCHIKAGDRLALIVCWL</sequence>
<evidence type="ECO:0000313" key="1">
    <source>
        <dbReference type="EMBL" id="GAJ41469.1"/>
    </source>
</evidence>
<keyword evidence="2" id="KW-1185">Reference proteome</keyword>
<name>A0A023DJN1_9BACL</name>
<comment type="caution">
    <text evidence="1">The sequence shown here is derived from an EMBL/GenBank/DDBJ whole genome shotgun (WGS) entry which is preliminary data.</text>
</comment>
<protein>
    <submittedName>
        <fullName evidence="1">Uncharacterized protein</fullName>
    </submittedName>
</protein>